<protein>
    <submittedName>
        <fullName evidence="1">Uncharacterized protein</fullName>
    </submittedName>
</protein>
<accession>A0A699GZ25</accession>
<dbReference type="EMBL" id="BKCJ010078569">
    <property type="protein sequence ID" value="GEW88393.1"/>
    <property type="molecule type" value="Genomic_DNA"/>
</dbReference>
<gene>
    <name evidence="1" type="ORF">Tci_260369</name>
</gene>
<dbReference type="GO" id="GO:0016491">
    <property type="term" value="F:oxidoreductase activity"/>
    <property type="evidence" value="ECO:0007669"/>
    <property type="project" value="InterPro"/>
</dbReference>
<evidence type="ECO:0000313" key="1">
    <source>
        <dbReference type="EMBL" id="GEW88393.1"/>
    </source>
</evidence>
<proteinExistence type="predicted"/>
<sequence length="107" mass="11667">MFATKVAPTIAAGCCTMVNKPAEQTPLTLDISPISADSNFGRINKTIARGTCTNEITIRKRYVSAVTTRSGTASVKNTCNNGNWRRMLVNKLEKENGNKESLTLTRC</sequence>
<comment type="caution">
    <text evidence="1">The sequence shown here is derived from an EMBL/GenBank/DDBJ whole genome shotgun (WGS) entry which is preliminary data.</text>
</comment>
<reference evidence="1" key="1">
    <citation type="journal article" date="2019" name="Sci. Rep.">
        <title>Draft genome of Tanacetum cinerariifolium, the natural source of mosquito coil.</title>
        <authorList>
            <person name="Yamashiro T."/>
            <person name="Shiraishi A."/>
            <person name="Satake H."/>
            <person name="Nakayama K."/>
        </authorList>
    </citation>
    <scope>NUCLEOTIDE SEQUENCE</scope>
</reference>
<dbReference type="Gene3D" id="3.40.605.10">
    <property type="entry name" value="Aldehyde Dehydrogenase, Chain A, domain 1"/>
    <property type="match status" value="1"/>
</dbReference>
<organism evidence="1">
    <name type="scientific">Tanacetum cinerariifolium</name>
    <name type="common">Dalmatian daisy</name>
    <name type="synonym">Chrysanthemum cinerariifolium</name>
    <dbReference type="NCBI Taxonomy" id="118510"/>
    <lineage>
        <taxon>Eukaryota</taxon>
        <taxon>Viridiplantae</taxon>
        <taxon>Streptophyta</taxon>
        <taxon>Embryophyta</taxon>
        <taxon>Tracheophyta</taxon>
        <taxon>Spermatophyta</taxon>
        <taxon>Magnoliopsida</taxon>
        <taxon>eudicotyledons</taxon>
        <taxon>Gunneridae</taxon>
        <taxon>Pentapetalae</taxon>
        <taxon>asterids</taxon>
        <taxon>campanulids</taxon>
        <taxon>Asterales</taxon>
        <taxon>Asteraceae</taxon>
        <taxon>Asteroideae</taxon>
        <taxon>Anthemideae</taxon>
        <taxon>Anthemidinae</taxon>
        <taxon>Tanacetum</taxon>
    </lineage>
</organism>
<dbReference type="AlphaFoldDB" id="A0A699GZ25"/>
<name>A0A699GZ25_TANCI</name>
<dbReference type="InterPro" id="IPR016162">
    <property type="entry name" value="Ald_DH_N"/>
</dbReference>